<sequence length="38" mass="4138">MFSFEERVNPAFSDGENAVEIQLISCGACPAVTRFMLG</sequence>
<dbReference type="AlphaFoldDB" id="A0A256FI35"/>
<protein>
    <submittedName>
        <fullName evidence="1">Uncharacterized protein</fullName>
    </submittedName>
</protein>
<proteinExistence type="predicted"/>
<reference evidence="1 2" key="1">
    <citation type="submission" date="2017-07" db="EMBL/GenBank/DDBJ databases">
        <title>Phylogenetic study on the rhizospheric bacterium Ochrobactrum sp. A44.</title>
        <authorList>
            <person name="Krzyzanowska D.M."/>
            <person name="Ossowicki A."/>
            <person name="Rajewska M."/>
            <person name="Maciag T."/>
            <person name="Kaczynski Z."/>
            <person name="Czerwicka M."/>
            <person name="Jafra S."/>
        </authorList>
    </citation>
    <scope>NUCLEOTIDE SEQUENCE [LARGE SCALE GENOMIC DNA]</scope>
    <source>
        <strain evidence="1 2">PR17</strain>
    </source>
</reference>
<comment type="caution">
    <text evidence="1">The sequence shown here is derived from an EMBL/GenBank/DDBJ whole genome shotgun (WGS) entry which is preliminary data.</text>
</comment>
<evidence type="ECO:0000313" key="1">
    <source>
        <dbReference type="EMBL" id="OYR14525.1"/>
    </source>
</evidence>
<organism evidence="1 2">
    <name type="scientific">Brucella rhizosphaerae</name>
    <dbReference type="NCBI Taxonomy" id="571254"/>
    <lineage>
        <taxon>Bacteria</taxon>
        <taxon>Pseudomonadati</taxon>
        <taxon>Pseudomonadota</taxon>
        <taxon>Alphaproteobacteria</taxon>
        <taxon>Hyphomicrobiales</taxon>
        <taxon>Brucellaceae</taxon>
        <taxon>Brucella/Ochrobactrum group</taxon>
        <taxon>Brucella</taxon>
    </lineage>
</organism>
<gene>
    <name evidence="1" type="ORF">CEV32_0530</name>
</gene>
<evidence type="ECO:0000313" key="2">
    <source>
        <dbReference type="Proteomes" id="UP000216345"/>
    </source>
</evidence>
<accession>A0A256FI35</accession>
<dbReference type="EMBL" id="NNRK01000026">
    <property type="protein sequence ID" value="OYR14525.1"/>
    <property type="molecule type" value="Genomic_DNA"/>
</dbReference>
<keyword evidence="2" id="KW-1185">Reference proteome</keyword>
<name>A0A256FI35_9HYPH</name>
<dbReference type="Proteomes" id="UP000216345">
    <property type="component" value="Unassembled WGS sequence"/>
</dbReference>